<dbReference type="AlphaFoldDB" id="A0A1B0FMM2"/>
<dbReference type="Gene3D" id="1.25.10.10">
    <property type="entry name" value="Leucine-rich Repeat Variant"/>
    <property type="match status" value="1"/>
</dbReference>
<dbReference type="EnsemblMetazoa" id="GMOY005124-RA">
    <property type="protein sequence ID" value="GMOY005124-PA"/>
    <property type="gene ID" value="GMOY005124"/>
</dbReference>
<evidence type="ECO:0000259" key="2">
    <source>
        <dbReference type="Pfam" id="PF21505"/>
    </source>
</evidence>
<dbReference type="GO" id="GO:0005634">
    <property type="term" value="C:nucleus"/>
    <property type="evidence" value="ECO:0007669"/>
    <property type="project" value="TreeGrafter"/>
</dbReference>
<dbReference type="EMBL" id="CCAG010020176">
    <property type="status" value="NOT_ANNOTATED_CDS"/>
    <property type="molecule type" value="Genomic_DNA"/>
</dbReference>
<evidence type="ECO:0000313" key="3">
    <source>
        <dbReference type="EnsemblMetazoa" id="GMOY005124-PA"/>
    </source>
</evidence>
<accession>A0A1B0FMM2</accession>
<dbReference type="PANTHER" id="PTHR10943">
    <property type="entry name" value="26S PROTEASOME NON-ATPASE REGULATORY SUBUNIT"/>
    <property type="match status" value="1"/>
</dbReference>
<name>A0A1B0FMM2_GLOMM</name>
<dbReference type="GO" id="GO:0008540">
    <property type="term" value="C:proteasome regulatory particle, base subcomplex"/>
    <property type="evidence" value="ECO:0007669"/>
    <property type="project" value="TreeGrafter"/>
</dbReference>
<feature type="domain" description="26S proteasome non-ATPase regulatory subunit 1/RPN2 N-terminal" evidence="2">
    <location>
        <begin position="74"/>
        <end position="188"/>
    </location>
</feature>
<dbReference type="VEuPathDB" id="VectorBase:GMOY005124"/>
<dbReference type="GO" id="GO:0034515">
    <property type="term" value="C:proteasome storage granule"/>
    <property type="evidence" value="ECO:0007669"/>
    <property type="project" value="TreeGrafter"/>
</dbReference>
<dbReference type="STRING" id="37546.A0A1B0FMM2"/>
<dbReference type="GO" id="GO:0043161">
    <property type="term" value="P:proteasome-mediated ubiquitin-dependent protein catabolic process"/>
    <property type="evidence" value="ECO:0007669"/>
    <property type="project" value="TreeGrafter"/>
</dbReference>
<dbReference type="PANTHER" id="PTHR10943:SF2">
    <property type="entry name" value="26S PROTEASOME NON-ATPASE REGULATORY SUBUNIT 1"/>
    <property type="match status" value="1"/>
</dbReference>
<dbReference type="Pfam" id="PF21505">
    <property type="entry name" value="RPN2_N"/>
    <property type="match status" value="2"/>
</dbReference>
<dbReference type="InterPro" id="IPR011989">
    <property type="entry name" value="ARM-like"/>
</dbReference>
<feature type="domain" description="26S proteasome non-ATPase regulatory subunit 1/RPN2 N-terminal" evidence="2">
    <location>
        <begin position="8"/>
        <end position="73"/>
    </location>
</feature>
<dbReference type="Proteomes" id="UP000092444">
    <property type="component" value="Unassembled WGS sequence"/>
</dbReference>
<sequence>MLFVFKGGIISLLGETISDLKVFALKKLDHIVDGFWPETSESIEKIEMLHEDRTFPEHKLAGMVASKVFLSFGNEYTETITAKCINFYIAQRVAAIENPKGAKPVDSRLEGIVNRPIQRCLEDGQYRQALGIDLETRPIDIFEKSIMKSVFVAGMLGYVYNVTVSLIQNRGFRNEVLRCSVGLYRDVKIERSVQSLNDLEKAHQKNMEKLISILAGEVAVDLQLQFLIRSNNADLQILLSTKKALKDAQNENVRHGGWLGLSLAAMGTHHQDLYEQLKFNLYQDDAITDEAAVEPMGMESDPLVTSLSTYKNPVSRWSAMYTMTEEVKRYYS</sequence>
<organism evidence="3 4">
    <name type="scientific">Glossina morsitans morsitans</name>
    <name type="common">Savannah tsetse fly</name>
    <dbReference type="NCBI Taxonomy" id="37546"/>
    <lineage>
        <taxon>Eukaryota</taxon>
        <taxon>Metazoa</taxon>
        <taxon>Ecdysozoa</taxon>
        <taxon>Arthropoda</taxon>
        <taxon>Hexapoda</taxon>
        <taxon>Insecta</taxon>
        <taxon>Pterygota</taxon>
        <taxon>Neoptera</taxon>
        <taxon>Endopterygota</taxon>
        <taxon>Diptera</taxon>
        <taxon>Brachycera</taxon>
        <taxon>Muscomorpha</taxon>
        <taxon>Hippoboscoidea</taxon>
        <taxon>Glossinidae</taxon>
        <taxon>Glossina</taxon>
    </lineage>
</organism>
<proteinExistence type="predicted"/>
<dbReference type="InterPro" id="IPR048570">
    <property type="entry name" value="PSMD1_RPN2_N"/>
</dbReference>
<keyword evidence="4" id="KW-1185">Reference proteome</keyword>
<evidence type="ECO:0000256" key="1">
    <source>
        <dbReference type="ARBA" id="ARBA00022737"/>
    </source>
</evidence>
<protein>
    <recommendedName>
        <fullName evidence="2">26S proteasome non-ATPase regulatory subunit 1/RPN2 N-terminal domain-containing protein</fullName>
    </recommendedName>
</protein>
<reference evidence="3" key="1">
    <citation type="submission" date="2020-05" db="UniProtKB">
        <authorList>
            <consortium name="EnsemblMetazoa"/>
        </authorList>
    </citation>
    <scope>IDENTIFICATION</scope>
    <source>
        <strain evidence="3">Yale</strain>
    </source>
</reference>
<evidence type="ECO:0000313" key="4">
    <source>
        <dbReference type="Proteomes" id="UP000092444"/>
    </source>
</evidence>
<dbReference type="PhylomeDB" id="A0A1B0FMM2"/>
<keyword evidence="1" id="KW-0677">Repeat</keyword>